<feature type="domain" description="F-box" evidence="1">
    <location>
        <begin position="1"/>
        <end position="47"/>
    </location>
</feature>
<dbReference type="EMBL" id="ML736764">
    <property type="protein sequence ID" value="KAE8404841.1"/>
    <property type="molecule type" value="Genomic_DNA"/>
</dbReference>
<dbReference type="InterPro" id="IPR036047">
    <property type="entry name" value="F-box-like_dom_sf"/>
</dbReference>
<evidence type="ECO:0000259" key="1">
    <source>
        <dbReference type="PROSITE" id="PS50181"/>
    </source>
</evidence>
<organism evidence="2 3">
    <name type="scientific">Aspergillus pseudonomiae</name>
    <dbReference type="NCBI Taxonomy" id="1506151"/>
    <lineage>
        <taxon>Eukaryota</taxon>
        <taxon>Fungi</taxon>
        <taxon>Dikarya</taxon>
        <taxon>Ascomycota</taxon>
        <taxon>Pezizomycotina</taxon>
        <taxon>Eurotiomycetes</taxon>
        <taxon>Eurotiomycetidae</taxon>
        <taxon>Eurotiales</taxon>
        <taxon>Aspergillaceae</taxon>
        <taxon>Aspergillus</taxon>
        <taxon>Aspergillus subgen. Circumdati</taxon>
    </lineage>
</organism>
<sequence>MDRLPIEILLRIFSYLQPKLGSVLRVNSQWFNCGISLIWREAFWFHLSRIPKDRRVRYAAAIGKLFLWEGATEEIEEFSHFAYPRLKHLSIGSNPSAKVDIAWLKRYMHARVQSIEFTGDFDPELLLHLQRNCRQLKEISISTPGDRLTGEIFHSFLQNSPVTKVSLDGNNVKSLFAHVILNHLTNHDNLEELSLGYTIDKLPNNIKSLETVRSLRKLSATITHDIFPSFISAFTSLHELNLSVEGEPKSRLTSIDLKHLSNLTPLRSLYISLNGKMDLQKGDLLFLKNLKHLTKLQLTGKMQTAFIAAGFNNVNFEDLVADLPNLRVLTLHVFQLALNIHSLAALGQSCPLLECCDLMGSFNIAQLKEYQAPLFPKLLSLRIQCFNRQTIDRTGAILPVGRGIG</sequence>
<dbReference type="RefSeq" id="XP_031942160.1">
    <property type="nucleotide sequence ID" value="XM_032081763.1"/>
</dbReference>
<dbReference type="OrthoDB" id="2305901at2759"/>
<dbReference type="Pfam" id="PF12937">
    <property type="entry name" value="F-box-like"/>
    <property type="match status" value="1"/>
</dbReference>
<dbReference type="SUPFAM" id="SSF81383">
    <property type="entry name" value="F-box domain"/>
    <property type="match status" value="1"/>
</dbReference>
<keyword evidence="3" id="KW-1185">Reference proteome</keyword>
<dbReference type="SUPFAM" id="SSF52058">
    <property type="entry name" value="L domain-like"/>
    <property type="match status" value="1"/>
</dbReference>
<dbReference type="CDD" id="cd09917">
    <property type="entry name" value="F-box_SF"/>
    <property type="match status" value="1"/>
</dbReference>
<evidence type="ECO:0000313" key="3">
    <source>
        <dbReference type="Proteomes" id="UP000325579"/>
    </source>
</evidence>
<protein>
    <recommendedName>
        <fullName evidence="1">F-box domain-containing protein</fullName>
    </recommendedName>
</protein>
<dbReference type="AlphaFoldDB" id="A0A5N7DEL0"/>
<proteinExistence type="predicted"/>
<dbReference type="InterPro" id="IPR001810">
    <property type="entry name" value="F-box_dom"/>
</dbReference>
<dbReference type="Gene3D" id="3.80.10.10">
    <property type="entry name" value="Ribonuclease Inhibitor"/>
    <property type="match status" value="1"/>
</dbReference>
<name>A0A5N7DEL0_9EURO</name>
<accession>A0A5N7DEL0</accession>
<dbReference type="GeneID" id="43666454"/>
<dbReference type="Proteomes" id="UP000325579">
    <property type="component" value="Unassembled WGS sequence"/>
</dbReference>
<dbReference type="PROSITE" id="PS50181">
    <property type="entry name" value="FBOX"/>
    <property type="match status" value="1"/>
</dbReference>
<reference evidence="2 3" key="1">
    <citation type="submission" date="2019-04" db="EMBL/GenBank/DDBJ databases">
        <authorList>
            <consortium name="DOE Joint Genome Institute"/>
            <person name="Mondo S."/>
            <person name="Kjaerbolling I."/>
            <person name="Vesth T."/>
            <person name="Frisvad J.C."/>
            <person name="Nybo J.L."/>
            <person name="Theobald S."/>
            <person name="Kildgaard S."/>
            <person name="Isbrandt T."/>
            <person name="Kuo A."/>
            <person name="Sato A."/>
            <person name="Lyhne E.K."/>
            <person name="Kogle M.E."/>
            <person name="Wiebenga A."/>
            <person name="Kun R.S."/>
            <person name="Lubbers R.J."/>
            <person name="Makela M.R."/>
            <person name="Barry K."/>
            <person name="Chovatia M."/>
            <person name="Clum A."/>
            <person name="Daum C."/>
            <person name="Haridas S."/>
            <person name="He G."/>
            <person name="LaButti K."/>
            <person name="Lipzen A."/>
            <person name="Riley R."/>
            <person name="Salamov A."/>
            <person name="Simmons B.A."/>
            <person name="Magnuson J.K."/>
            <person name="Henrissat B."/>
            <person name="Mortensen U.H."/>
            <person name="Larsen T.O."/>
            <person name="Devries R.P."/>
            <person name="Grigoriev I.V."/>
            <person name="Machida M."/>
            <person name="Baker S.E."/>
            <person name="Andersen M.R."/>
            <person name="Cantor M.N."/>
            <person name="Hua S.X."/>
        </authorList>
    </citation>
    <scope>NUCLEOTIDE SEQUENCE [LARGE SCALE GENOMIC DNA]</scope>
    <source>
        <strain evidence="2 3">CBS 119388</strain>
    </source>
</reference>
<evidence type="ECO:0000313" key="2">
    <source>
        <dbReference type="EMBL" id="KAE8404841.1"/>
    </source>
</evidence>
<dbReference type="InterPro" id="IPR032675">
    <property type="entry name" value="LRR_dom_sf"/>
</dbReference>
<gene>
    <name evidence="2" type="ORF">BDV37DRAFT_246417</name>
</gene>